<dbReference type="EMBL" id="JAFFHA010000009">
    <property type="protein sequence ID" value="KAK4650428.1"/>
    <property type="molecule type" value="Genomic_DNA"/>
</dbReference>
<sequence length="124" mass="14426">MFRILTFMGLFESYAQIQPADQSKVDHGIGNYRAERDSTSRKKQEDLEASCLKRDGYRCVLRGAYQEQYFMTQLSAHEKTRQYWEEHTVAHILPHVLGEFDEKNVEENGCNMMGFLALFGIINP</sequence>
<organism evidence="1 2">
    <name type="scientific">Podospora pseudocomata</name>
    <dbReference type="NCBI Taxonomy" id="2093779"/>
    <lineage>
        <taxon>Eukaryota</taxon>
        <taxon>Fungi</taxon>
        <taxon>Dikarya</taxon>
        <taxon>Ascomycota</taxon>
        <taxon>Pezizomycotina</taxon>
        <taxon>Sordariomycetes</taxon>
        <taxon>Sordariomycetidae</taxon>
        <taxon>Sordariales</taxon>
        <taxon>Podosporaceae</taxon>
        <taxon>Podospora</taxon>
    </lineage>
</organism>
<protein>
    <recommendedName>
        <fullName evidence="3">HNH nuclease domain-containing protein</fullName>
    </recommendedName>
</protein>
<proteinExistence type="predicted"/>
<keyword evidence="2" id="KW-1185">Reference proteome</keyword>
<dbReference type="Proteomes" id="UP001323405">
    <property type="component" value="Unassembled WGS sequence"/>
</dbReference>
<evidence type="ECO:0000313" key="2">
    <source>
        <dbReference type="Proteomes" id="UP001323405"/>
    </source>
</evidence>
<name>A0ABR0G3W8_9PEZI</name>
<gene>
    <name evidence="1" type="ORF">QC762_0109910</name>
</gene>
<evidence type="ECO:0008006" key="3">
    <source>
        <dbReference type="Google" id="ProtNLM"/>
    </source>
</evidence>
<dbReference type="RefSeq" id="XP_062739403.1">
    <property type="nucleotide sequence ID" value="XM_062884310.1"/>
</dbReference>
<evidence type="ECO:0000313" key="1">
    <source>
        <dbReference type="EMBL" id="KAK4650428.1"/>
    </source>
</evidence>
<accession>A0ABR0G3W8</accession>
<reference evidence="1 2" key="1">
    <citation type="journal article" date="2023" name="bioRxiv">
        <title>High-quality genome assemblies of four members of thePodospora anserinaspecies complex.</title>
        <authorList>
            <person name="Ament-Velasquez S.L."/>
            <person name="Vogan A.A."/>
            <person name="Wallerman O."/>
            <person name="Hartmann F."/>
            <person name="Gautier V."/>
            <person name="Silar P."/>
            <person name="Giraud T."/>
            <person name="Johannesson H."/>
        </authorList>
    </citation>
    <scope>NUCLEOTIDE SEQUENCE [LARGE SCALE GENOMIC DNA]</scope>
    <source>
        <strain evidence="1 2">CBS 415.72m</strain>
    </source>
</reference>
<dbReference type="GeneID" id="87904137"/>
<comment type="caution">
    <text evidence="1">The sequence shown here is derived from an EMBL/GenBank/DDBJ whole genome shotgun (WGS) entry which is preliminary data.</text>
</comment>